<dbReference type="Proteomes" id="UP001595956">
    <property type="component" value="Unassembled WGS sequence"/>
</dbReference>
<dbReference type="Pfam" id="PF00733">
    <property type="entry name" value="Asn_synthase"/>
    <property type="match status" value="1"/>
</dbReference>
<dbReference type="CDD" id="cd01991">
    <property type="entry name" value="Asn_synthase_B_C"/>
    <property type="match status" value="1"/>
</dbReference>
<evidence type="ECO:0000256" key="2">
    <source>
        <dbReference type="ARBA" id="ARBA00005752"/>
    </source>
</evidence>
<keyword evidence="10" id="KW-0436">Ligase</keyword>
<keyword evidence="6" id="KW-0061">Asparagine biosynthesis</keyword>
<dbReference type="InterPro" id="IPR017932">
    <property type="entry name" value="GATase_2_dom"/>
</dbReference>
<keyword evidence="4" id="KW-0547">Nucleotide-binding</keyword>
<dbReference type="SUPFAM" id="SSF52402">
    <property type="entry name" value="Adenine nucleotide alpha hydrolases-like"/>
    <property type="match status" value="1"/>
</dbReference>
<keyword evidence="6" id="KW-0028">Amino-acid biosynthesis</keyword>
<sequence length="605" mass="67903">MCGITGLIDSSMSRERRHEQVLRMTRALEARGPDGTSVSSHAAAATFGHTRLAIIDPVGGSQPWLVGLPSPGSMLVFGGEIYNYRELRSTLRGRGHLFHTNSDTEVIAHGYREWGPGFFSLARGMFSIAIWDDGEQTLYLARDPLGIKPLFFAVDRSSIQFASEPKALFAGGRITPALNRTGVCELLGMWPYRTPGSPIYEGVDEVRPGEMVSWSSGRVTRSRYWELSNELNHTTSFEDAVGDVRDILRDAIQLQLRSDAPLSVALSGGVDSSSIAAIAQNLSDETPRTFSVGYVDPISRFTPSAFRPELDEPYIDLIVEALAFDHQHVSLTEADIHGRLDDAIRSRDLPSMGDMDASLLTFFEHLSAERVPVALVGEGGDELFGGYPWFRQAREGLTAFPWRDHLSVWSGAVRDDFAQTIDLEGYVANRFEEAIEQAPAMEGEPQELTRLRTMSFLDLSRFLPGQLERMDRTSMAMGIEARVPFCDHVLVQYVWQLPTLYKLEGGREKQLLREAVRGYLPEEIRLRRKASYPTLGGDRHTEFLRRAVMKCLDDRDWWLADALDKNAIQNAIQGRQQVPARPSVWLGRILSLYRWSKIYDPSVNF</sequence>
<dbReference type="EMBL" id="JBHSMD010000003">
    <property type="protein sequence ID" value="MFC5493625.1"/>
    <property type="molecule type" value="Genomic_DNA"/>
</dbReference>
<dbReference type="InterPro" id="IPR029055">
    <property type="entry name" value="Ntn_hydrolases_N"/>
</dbReference>
<dbReference type="RefSeq" id="WP_345173002.1">
    <property type="nucleotide sequence ID" value="NZ_BAABFQ010000004.1"/>
</dbReference>
<dbReference type="PIRSF" id="PIRSF001589">
    <property type="entry name" value="Asn_synthetase_glu-h"/>
    <property type="match status" value="1"/>
</dbReference>
<accession>A0ABW0MZ55</accession>
<dbReference type="Gene3D" id="3.60.20.10">
    <property type="entry name" value="Glutamine Phosphoribosylpyrophosphate, subunit 1, domain 1"/>
    <property type="match status" value="1"/>
</dbReference>
<evidence type="ECO:0000313" key="10">
    <source>
        <dbReference type="EMBL" id="MFC5493625.1"/>
    </source>
</evidence>
<dbReference type="InterPro" id="IPR001962">
    <property type="entry name" value="Asn_synthase"/>
</dbReference>
<dbReference type="InterPro" id="IPR006426">
    <property type="entry name" value="Asn_synth_AEB"/>
</dbReference>
<dbReference type="Pfam" id="PF13537">
    <property type="entry name" value="GATase_7"/>
    <property type="match status" value="1"/>
</dbReference>
<dbReference type="InterPro" id="IPR051786">
    <property type="entry name" value="ASN_synthetase/amidase"/>
</dbReference>
<evidence type="ECO:0000313" key="11">
    <source>
        <dbReference type="Proteomes" id="UP001595956"/>
    </source>
</evidence>
<evidence type="ECO:0000256" key="1">
    <source>
        <dbReference type="ARBA" id="ARBA00005187"/>
    </source>
</evidence>
<dbReference type="InterPro" id="IPR014729">
    <property type="entry name" value="Rossmann-like_a/b/a_fold"/>
</dbReference>
<dbReference type="PROSITE" id="PS51278">
    <property type="entry name" value="GATASE_TYPE_2"/>
    <property type="match status" value="1"/>
</dbReference>
<evidence type="ECO:0000256" key="5">
    <source>
        <dbReference type="ARBA" id="ARBA00022840"/>
    </source>
</evidence>
<keyword evidence="5" id="KW-0067">ATP-binding</keyword>
<dbReference type="EC" id="6.3.5.4" evidence="3"/>
<organism evidence="10 11">
    <name type="scientific">Nocardioides caricicola</name>
    <dbReference type="NCBI Taxonomy" id="634770"/>
    <lineage>
        <taxon>Bacteria</taxon>
        <taxon>Bacillati</taxon>
        <taxon>Actinomycetota</taxon>
        <taxon>Actinomycetes</taxon>
        <taxon>Propionibacteriales</taxon>
        <taxon>Nocardioidaceae</taxon>
        <taxon>Nocardioides</taxon>
    </lineage>
</organism>
<keyword evidence="11" id="KW-1185">Reference proteome</keyword>
<evidence type="ECO:0000256" key="4">
    <source>
        <dbReference type="ARBA" id="ARBA00022741"/>
    </source>
</evidence>
<gene>
    <name evidence="10" type="primary">asnB</name>
    <name evidence="10" type="ORF">ACFPKY_10950</name>
</gene>
<dbReference type="GO" id="GO:0004066">
    <property type="term" value="F:asparagine synthase (glutamine-hydrolyzing) activity"/>
    <property type="evidence" value="ECO:0007669"/>
    <property type="project" value="UniProtKB-EC"/>
</dbReference>
<protein>
    <recommendedName>
        <fullName evidence="3">asparagine synthase (glutamine-hydrolyzing)</fullName>
        <ecNumber evidence="3">6.3.5.4</ecNumber>
    </recommendedName>
</protein>
<dbReference type="PANTHER" id="PTHR43284">
    <property type="entry name" value="ASPARAGINE SYNTHETASE (GLUTAMINE-HYDROLYZING)"/>
    <property type="match status" value="1"/>
</dbReference>
<dbReference type="Gene3D" id="3.40.50.620">
    <property type="entry name" value="HUPs"/>
    <property type="match status" value="1"/>
</dbReference>
<keyword evidence="7" id="KW-0315">Glutamine amidotransferase</keyword>
<evidence type="ECO:0000256" key="3">
    <source>
        <dbReference type="ARBA" id="ARBA00012737"/>
    </source>
</evidence>
<comment type="caution">
    <text evidence="10">The sequence shown here is derived from an EMBL/GenBank/DDBJ whole genome shotgun (WGS) entry which is preliminary data.</text>
</comment>
<dbReference type="NCBIfam" id="TIGR01536">
    <property type="entry name" value="asn_synth_AEB"/>
    <property type="match status" value="1"/>
</dbReference>
<evidence type="ECO:0000256" key="6">
    <source>
        <dbReference type="ARBA" id="ARBA00022888"/>
    </source>
</evidence>
<feature type="domain" description="Glutamine amidotransferase type-2" evidence="9">
    <location>
        <begin position="2"/>
        <end position="217"/>
    </location>
</feature>
<dbReference type="CDD" id="cd00712">
    <property type="entry name" value="AsnB"/>
    <property type="match status" value="1"/>
</dbReference>
<proteinExistence type="inferred from homology"/>
<reference evidence="11" key="1">
    <citation type="journal article" date="2019" name="Int. J. Syst. Evol. Microbiol.">
        <title>The Global Catalogue of Microorganisms (GCM) 10K type strain sequencing project: providing services to taxonomists for standard genome sequencing and annotation.</title>
        <authorList>
            <consortium name="The Broad Institute Genomics Platform"/>
            <consortium name="The Broad Institute Genome Sequencing Center for Infectious Disease"/>
            <person name="Wu L."/>
            <person name="Ma J."/>
        </authorList>
    </citation>
    <scope>NUCLEOTIDE SEQUENCE [LARGE SCALE GENOMIC DNA]</scope>
    <source>
        <strain evidence="11">KACC 13778</strain>
    </source>
</reference>
<evidence type="ECO:0000256" key="8">
    <source>
        <dbReference type="ARBA" id="ARBA00048741"/>
    </source>
</evidence>
<comment type="catalytic activity">
    <reaction evidence="8">
        <text>L-aspartate + L-glutamine + ATP + H2O = L-asparagine + L-glutamate + AMP + diphosphate + H(+)</text>
        <dbReference type="Rhea" id="RHEA:12228"/>
        <dbReference type="ChEBI" id="CHEBI:15377"/>
        <dbReference type="ChEBI" id="CHEBI:15378"/>
        <dbReference type="ChEBI" id="CHEBI:29985"/>
        <dbReference type="ChEBI" id="CHEBI:29991"/>
        <dbReference type="ChEBI" id="CHEBI:30616"/>
        <dbReference type="ChEBI" id="CHEBI:33019"/>
        <dbReference type="ChEBI" id="CHEBI:58048"/>
        <dbReference type="ChEBI" id="CHEBI:58359"/>
        <dbReference type="ChEBI" id="CHEBI:456215"/>
        <dbReference type="EC" id="6.3.5.4"/>
    </reaction>
</comment>
<dbReference type="InterPro" id="IPR033738">
    <property type="entry name" value="AsnB_N"/>
</dbReference>
<comment type="similarity">
    <text evidence="2">Belongs to the asparagine synthetase family.</text>
</comment>
<name>A0ABW0MZ55_9ACTN</name>
<dbReference type="PANTHER" id="PTHR43284:SF1">
    <property type="entry name" value="ASPARAGINE SYNTHETASE"/>
    <property type="match status" value="1"/>
</dbReference>
<dbReference type="SUPFAM" id="SSF56235">
    <property type="entry name" value="N-terminal nucleophile aminohydrolases (Ntn hydrolases)"/>
    <property type="match status" value="1"/>
</dbReference>
<evidence type="ECO:0000259" key="9">
    <source>
        <dbReference type="PROSITE" id="PS51278"/>
    </source>
</evidence>
<evidence type="ECO:0000256" key="7">
    <source>
        <dbReference type="ARBA" id="ARBA00022962"/>
    </source>
</evidence>
<comment type="pathway">
    <text evidence="1">Amino-acid biosynthesis; L-asparagine biosynthesis; L-asparagine from L-aspartate (L-Gln route): step 1/1.</text>
</comment>